<evidence type="ECO:0000256" key="1">
    <source>
        <dbReference type="SAM" id="MobiDB-lite"/>
    </source>
</evidence>
<comment type="caution">
    <text evidence="3">The sequence shown here is derived from an EMBL/GenBank/DDBJ whole genome shotgun (WGS) entry which is preliminary data.</text>
</comment>
<feature type="compositionally biased region" description="Basic and acidic residues" evidence="1">
    <location>
        <begin position="288"/>
        <end position="302"/>
    </location>
</feature>
<keyword evidence="4" id="KW-1185">Reference proteome</keyword>
<evidence type="ECO:0000313" key="3">
    <source>
        <dbReference type="EMBL" id="KAK1434469.1"/>
    </source>
</evidence>
<sequence>MKEFVDASRDEESFLKQKAKVNWLDKGDANTKYFHNMLKCKNNKKMIDSVMRPTGEVLEGDAMVNEFVTFYETFLGGEHVQPSLPDSNIFSSRLDANISLGRLQLVRSVLSSMHIFWAAAFLIPSYTAKEIEVKLRRFLWGAKQERKVNAKVAWKKVCLPMLEGGLGIRSISDMNMALMGSHIWSISIPFKTNGEDKLCWREGSKLIPFSTSNAWEHIRDKEENVVWAECVWFPQCIPKHAFNMWLICQAAAASSLKTTSTVTGNMGEATPNPNSSQEDMDPMNYANKLKEGGKSGKKDSRKGGGGVQPSVTSNRFEVFNLDPGPSIRNSGEGVNNVEELGADMHERGTVLTENINRMAGSEGASTPGFSISDKVADLVNGVGTWRWPQAWYDLFPVLINIHVPLICNSRRDMSIWQDDMGITKIILDTVRLKLVSMREGHVISNWKTRKRWDLERIVFT</sequence>
<dbReference type="Pfam" id="PF13966">
    <property type="entry name" value="zf-RVT"/>
    <property type="match status" value="1"/>
</dbReference>
<proteinExistence type="predicted"/>
<dbReference type="PANTHER" id="PTHR33116">
    <property type="entry name" value="REVERSE TRANSCRIPTASE ZINC-BINDING DOMAIN-CONTAINING PROTEIN-RELATED-RELATED"/>
    <property type="match status" value="1"/>
</dbReference>
<evidence type="ECO:0000259" key="2">
    <source>
        <dbReference type="Pfam" id="PF13966"/>
    </source>
</evidence>
<accession>A0AAD8L5D3</accession>
<dbReference type="Proteomes" id="UP001229421">
    <property type="component" value="Unassembled WGS sequence"/>
</dbReference>
<reference evidence="3" key="1">
    <citation type="journal article" date="2023" name="bioRxiv">
        <title>Improved chromosome-level genome assembly for marigold (Tagetes erecta).</title>
        <authorList>
            <person name="Jiang F."/>
            <person name="Yuan L."/>
            <person name="Wang S."/>
            <person name="Wang H."/>
            <person name="Xu D."/>
            <person name="Wang A."/>
            <person name="Fan W."/>
        </authorList>
    </citation>
    <scope>NUCLEOTIDE SEQUENCE</scope>
    <source>
        <strain evidence="3">WSJ</strain>
        <tissue evidence="3">Leaf</tissue>
    </source>
</reference>
<name>A0AAD8L5D3_TARER</name>
<organism evidence="3 4">
    <name type="scientific">Tagetes erecta</name>
    <name type="common">African marigold</name>
    <dbReference type="NCBI Taxonomy" id="13708"/>
    <lineage>
        <taxon>Eukaryota</taxon>
        <taxon>Viridiplantae</taxon>
        <taxon>Streptophyta</taxon>
        <taxon>Embryophyta</taxon>
        <taxon>Tracheophyta</taxon>
        <taxon>Spermatophyta</taxon>
        <taxon>Magnoliopsida</taxon>
        <taxon>eudicotyledons</taxon>
        <taxon>Gunneridae</taxon>
        <taxon>Pentapetalae</taxon>
        <taxon>asterids</taxon>
        <taxon>campanulids</taxon>
        <taxon>Asterales</taxon>
        <taxon>Asteraceae</taxon>
        <taxon>Asteroideae</taxon>
        <taxon>Heliantheae alliance</taxon>
        <taxon>Tageteae</taxon>
        <taxon>Tagetes</taxon>
    </lineage>
</organism>
<feature type="region of interest" description="Disordered" evidence="1">
    <location>
        <begin position="263"/>
        <end position="315"/>
    </location>
</feature>
<gene>
    <name evidence="3" type="ORF">QVD17_00212</name>
</gene>
<feature type="domain" description="Reverse transcriptase zinc-binding" evidence="2">
    <location>
        <begin position="209"/>
        <end position="251"/>
    </location>
</feature>
<dbReference type="PANTHER" id="PTHR33116:SF76">
    <property type="entry name" value="DUF4283 DOMAIN-CONTAINING PROTEIN"/>
    <property type="match status" value="1"/>
</dbReference>
<evidence type="ECO:0000313" key="4">
    <source>
        <dbReference type="Proteomes" id="UP001229421"/>
    </source>
</evidence>
<protein>
    <recommendedName>
        <fullName evidence="2">Reverse transcriptase zinc-binding domain-containing protein</fullName>
    </recommendedName>
</protein>
<dbReference type="InterPro" id="IPR026960">
    <property type="entry name" value="RVT-Znf"/>
</dbReference>
<dbReference type="EMBL" id="JAUHHV010000001">
    <property type="protein sequence ID" value="KAK1434469.1"/>
    <property type="molecule type" value="Genomic_DNA"/>
</dbReference>
<dbReference type="AlphaFoldDB" id="A0AAD8L5D3"/>